<dbReference type="EMBL" id="JACOQK010000001">
    <property type="protein sequence ID" value="MBC5786897.1"/>
    <property type="molecule type" value="Genomic_DNA"/>
</dbReference>
<evidence type="ECO:0008006" key="3">
    <source>
        <dbReference type="Google" id="ProtNLM"/>
    </source>
</evidence>
<proteinExistence type="predicted"/>
<reference evidence="1 2" key="1">
    <citation type="submission" date="2020-08" db="EMBL/GenBank/DDBJ databases">
        <title>Genome public.</title>
        <authorList>
            <person name="Liu C."/>
            <person name="Sun Q."/>
        </authorList>
    </citation>
    <scope>NUCLEOTIDE SEQUENCE [LARGE SCALE GENOMIC DNA]</scope>
    <source>
        <strain evidence="1 2">NSJ-27</strain>
    </source>
</reference>
<organism evidence="1 2">
    <name type="scientific">Clostridium facile</name>
    <dbReference type="NCBI Taxonomy" id="2763035"/>
    <lineage>
        <taxon>Bacteria</taxon>
        <taxon>Bacillati</taxon>
        <taxon>Bacillota</taxon>
        <taxon>Clostridia</taxon>
        <taxon>Eubacteriales</taxon>
        <taxon>Clostridiaceae</taxon>
        <taxon>Clostridium</taxon>
    </lineage>
</organism>
<sequence length="143" mass="16458">MRKKPVILIFILCTVLFCSGCSYWVREVKYYSQRDNYVNAVGTVTHIAYSEDNTRLYLGFSELTPTFDDDCFKIVGENLRIAQDNGIDTKIKIGDQVEFITAPRYFYDGYIMPIVAISVNGECLLEFEEGFGNFFKWIMKHGG</sequence>
<dbReference type="RefSeq" id="WP_186996078.1">
    <property type="nucleotide sequence ID" value="NZ_JACOQK010000001.1"/>
</dbReference>
<keyword evidence="2" id="KW-1185">Reference proteome</keyword>
<dbReference type="Proteomes" id="UP000649151">
    <property type="component" value="Unassembled WGS sequence"/>
</dbReference>
<gene>
    <name evidence="1" type="ORF">H8Z77_02520</name>
</gene>
<evidence type="ECO:0000313" key="2">
    <source>
        <dbReference type="Proteomes" id="UP000649151"/>
    </source>
</evidence>
<accession>A0ABR7IPW6</accession>
<protein>
    <recommendedName>
        <fullName evidence="3">DUF3221 domain-containing protein</fullName>
    </recommendedName>
</protein>
<comment type="caution">
    <text evidence="1">The sequence shown here is derived from an EMBL/GenBank/DDBJ whole genome shotgun (WGS) entry which is preliminary data.</text>
</comment>
<name>A0ABR7IPW6_9CLOT</name>
<evidence type="ECO:0000313" key="1">
    <source>
        <dbReference type="EMBL" id="MBC5786897.1"/>
    </source>
</evidence>